<evidence type="ECO:0000313" key="1">
    <source>
        <dbReference type="EMBL" id="KEQ55524.1"/>
    </source>
</evidence>
<keyword evidence="1" id="KW-0067">ATP-binding</keyword>
<sequence length="566" mass="61891">MTFPTTIQTTVGDSLLTRITRFFDGSVSACLIEAIQNARRAGATRIDISRIESDRGPVLRIRDDGCGIADPVKFLTLGDSGWDEKIARSEDPAGMGVFSLAGRHVTVRSHAAELDAAWQVTITPDAWESGMPLDLAPTAIDKGTEIEVDMAEDWVNALEQAVKDAARFCPVPVWLDGKRQPHESFLAGAARVEKWNGCNIGIYSDTIHVPRELARINFHGLTVPCRLPHIHDGDGDPGWYAKVDIIDAGHLQLVLPARKEMVQGPALEALHEACEAAIFRTIAHKGHHRLSHAHWLRAKALGVFLPEAAPWLSAWTPRTAEADSTMFGERVAGEPMILMPTDQAHIEQCAARALASGQLHGATPVEPVDDFAGYAWYDQLPRVLGWSFRVDRGEGDVFDYAADTQLSQVLVSGRVDAIELEIAMQASAVSEEPAEILSLPADVLIVPDDCSTELENVAILLSADCTITPSELAWLLEAACFYHVDDCDADSYHTQQAAFDMQARFTANMLLLGEDAAVLERVREAIREHVAWLIPKDRAIRMQAVNYLVEASFADNDDEAALSAAE</sequence>
<protein>
    <submittedName>
        <fullName evidence="1">ATP-binding region ATPase domain protein</fullName>
    </submittedName>
</protein>
<dbReference type="GO" id="GO:0005524">
    <property type="term" value="F:ATP binding"/>
    <property type="evidence" value="ECO:0007669"/>
    <property type="project" value="UniProtKB-KW"/>
</dbReference>
<dbReference type="Gene3D" id="3.30.565.10">
    <property type="entry name" value="Histidine kinase-like ATPase, C-terminal domain"/>
    <property type="match status" value="1"/>
</dbReference>
<proteinExistence type="predicted"/>
<keyword evidence="1" id="KW-0547">Nucleotide-binding</keyword>
<reference evidence="1 2" key="1">
    <citation type="submission" date="2014-02" db="EMBL/GenBank/DDBJ databases">
        <title>Whole genome sequence of Sphingobium chlorophenolicum NBRC 16172.</title>
        <authorList>
            <person name="Gan H.M."/>
            <person name="Gan H.Y."/>
            <person name="Chew T.H."/>
            <person name="Savka M.A."/>
        </authorList>
    </citation>
    <scope>NUCLEOTIDE SEQUENCE [LARGE SCALE GENOMIC DNA]</scope>
    <source>
        <strain evidence="1 2">NBRC 16172</strain>
    </source>
</reference>
<dbReference type="eggNOG" id="COG0323">
    <property type="taxonomic scope" value="Bacteria"/>
</dbReference>
<dbReference type="OrthoDB" id="7395097at2"/>
<name>A0A081RK01_SPHCR</name>
<dbReference type="InterPro" id="IPR036890">
    <property type="entry name" value="HATPase_C_sf"/>
</dbReference>
<evidence type="ECO:0000313" key="2">
    <source>
        <dbReference type="Proteomes" id="UP000028411"/>
    </source>
</evidence>
<accession>A0A081RK01</accession>
<organism evidence="1 2">
    <name type="scientific">Sphingobium chlorophenolicum</name>
    <dbReference type="NCBI Taxonomy" id="46429"/>
    <lineage>
        <taxon>Bacteria</taxon>
        <taxon>Pseudomonadati</taxon>
        <taxon>Pseudomonadota</taxon>
        <taxon>Alphaproteobacteria</taxon>
        <taxon>Sphingomonadales</taxon>
        <taxon>Sphingomonadaceae</taxon>
        <taxon>Sphingobium</taxon>
    </lineage>
</organism>
<gene>
    <name evidence="1" type="ORF">BV95_00163</name>
</gene>
<comment type="caution">
    <text evidence="1">The sequence shown here is derived from an EMBL/GenBank/DDBJ whole genome shotgun (WGS) entry which is preliminary data.</text>
</comment>
<dbReference type="Proteomes" id="UP000028411">
    <property type="component" value="Unassembled WGS sequence"/>
</dbReference>
<dbReference type="SUPFAM" id="SSF55874">
    <property type="entry name" value="ATPase domain of HSP90 chaperone/DNA topoisomerase II/histidine kinase"/>
    <property type="match status" value="1"/>
</dbReference>
<dbReference type="EMBL" id="JFHR01000001">
    <property type="protein sequence ID" value="KEQ55524.1"/>
    <property type="molecule type" value="Genomic_DNA"/>
</dbReference>
<dbReference type="AlphaFoldDB" id="A0A081RK01"/>
<dbReference type="PATRIC" id="fig|46429.4.peg.163"/>